<accession>A0AAD9XAJ7</accession>
<keyword evidence="2" id="KW-1185">Reference proteome</keyword>
<dbReference type="EMBL" id="JANJYI010000003">
    <property type="protein sequence ID" value="KAK2655924.1"/>
    <property type="molecule type" value="Genomic_DNA"/>
</dbReference>
<protein>
    <submittedName>
        <fullName evidence="1">Uncharacterized protein</fullName>
    </submittedName>
</protein>
<dbReference type="AlphaFoldDB" id="A0AAD9XAJ7"/>
<organism evidence="1 2">
    <name type="scientific">Dipteronia dyeriana</name>
    <dbReference type="NCBI Taxonomy" id="168575"/>
    <lineage>
        <taxon>Eukaryota</taxon>
        <taxon>Viridiplantae</taxon>
        <taxon>Streptophyta</taxon>
        <taxon>Embryophyta</taxon>
        <taxon>Tracheophyta</taxon>
        <taxon>Spermatophyta</taxon>
        <taxon>Magnoliopsida</taxon>
        <taxon>eudicotyledons</taxon>
        <taxon>Gunneridae</taxon>
        <taxon>Pentapetalae</taxon>
        <taxon>rosids</taxon>
        <taxon>malvids</taxon>
        <taxon>Sapindales</taxon>
        <taxon>Sapindaceae</taxon>
        <taxon>Hippocastanoideae</taxon>
        <taxon>Acereae</taxon>
        <taxon>Dipteronia</taxon>
    </lineage>
</organism>
<evidence type="ECO:0000313" key="1">
    <source>
        <dbReference type="EMBL" id="KAK2655924.1"/>
    </source>
</evidence>
<name>A0AAD9XAJ7_9ROSI</name>
<evidence type="ECO:0000313" key="2">
    <source>
        <dbReference type="Proteomes" id="UP001280121"/>
    </source>
</evidence>
<comment type="caution">
    <text evidence="1">The sequence shown here is derived from an EMBL/GenBank/DDBJ whole genome shotgun (WGS) entry which is preliminary data.</text>
</comment>
<gene>
    <name evidence="1" type="ORF">Ddye_008976</name>
</gene>
<proteinExistence type="predicted"/>
<reference evidence="1" key="1">
    <citation type="journal article" date="2023" name="Plant J.">
        <title>Genome sequences and population genomics provide insights into the demographic history, inbreeding, and mutation load of two 'living fossil' tree species of Dipteronia.</title>
        <authorList>
            <person name="Feng Y."/>
            <person name="Comes H.P."/>
            <person name="Chen J."/>
            <person name="Zhu S."/>
            <person name="Lu R."/>
            <person name="Zhang X."/>
            <person name="Li P."/>
            <person name="Qiu J."/>
            <person name="Olsen K.M."/>
            <person name="Qiu Y."/>
        </authorList>
    </citation>
    <scope>NUCLEOTIDE SEQUENCE</scope>
    <source>
        <strain evidence="1">KIB01</strain>
    </source>
</reference>
<dbReference type="Proteomes" id="UP001280121">
    <property type="component" value="Unassembled WGS sequence"/>
</dbReference>
<sequence>MVRREWMAKTAMTHFGHGSFFDFISNMSKKTNKEDMKLFCIICWRLWCLRNVFVHNGNNQPYEELFPWSCKYAMDCKIPLLEATPKDVGNNRTELHWKPPDDGYYKANCCAIVVKVVIRLALVW</sequence>